<evidence type="ECO:0000259" key="2">
    <source>
        <dbReference type="Pfam" id="PF03779"/>
    </source>
</evidence>
<accession>A0A327K740</accession>
<gene>
    <name evidence="3" type="ORF">GJ689_20780</name>
</gene>
<feature type="domain" description="SPW repeat-containing integral membrane" evidence="2">
    <location>
        <begin position="2"/>
        <end position="98"/>
    </location>
</feature>
<name>A0A327K740_9BRAD</name>
<keyword evidence="1" id="KW-0472">Membrane</keyword>
<comment type="caution">
    <text evidence="3">The sequence shown here is derived from an EMBL/GenBank/DDBJ whole genome shotgun (WGS) entry which is preliminary data.</text>
</comment>
<dbReference type="AlphaFoldDB" id="A0A327K740"/>
<keyword evidence="1" id="KW-1133">Transmembrane helix</keyword>
<dbReference type="Pfam" id="PF03779">
    <property type="entry name" value="SPW"/>
    <property type="match status" value="1"/>
</dbReference>
<feature type="transmembrane region" description="Helical" evidence="1">
    <location>
        <begin position="57"/>
        <end position="76"/>
    </location>
</feature>
<dbReference type="Proteomes" id="UP000438991">
    <property type="component" value="Unassembled WGS sequence"/>
</dbReference>
<sequence length="113" mass="11758">MIDYVVGAILMVSPYVLGFADGGAAEFVPVALGLAAIIYSLFTDYELGAVRAIPMPVHLGLDAASGVLLAASPWLFGFAGQVYLPHLLFGLFEIAASLITRTRPSSGLVMGDA</sequence>
<dbReference type="EMBL" id="WNKV01000018">
    <property type="protein sequence ID" value="MTW18640.1"/>
    <property type="molecule type" value="Genomic_DNA"/>
</dbReference>
<protein>
    <recommendedName>
        <fullName evidence="2">SPW repeat-containing integral membrane domain-containing protein</fullName>
    </recommendedName>
</protein>
<dbReference type="InterPro" id="IPR005530">
    <property type="entry name" value="SPW"/>
</dbReference>
<evidence type="ECO:0000313" key="4">
    <source>
        <dbReference type="Proteomes" id="UP000438991"/>
    </source>
</evidence>
<organism evidence="3 4">
    <name type="scientific">Rhodoplanes serenus</name>
    <dbReference type="NCBI Taxonomy" id="200615"/>
    <lineage>
        <taxon>Bacteria</taxon>
        <taxon>Pseudomonadati</taxon>
        <taxon>Pseudomonadota</taxon>
        <taxon>Alphaproteobacteria</taxon>
        <taxon>Hyphomicrobiales</taxon>
        <taxon>Nitrobacteraceae</taxon>
        <taxon>Rhodoplanes</taxon>
    </lineage>
</organism>
<feature type="transmembrane region" description="Helical" evidence="1">
    <location>
        <begin position="27"/>
        <end position="45"/>
    </location>
</feature>
<proteinExistence type="predicted"/>
<keyword evidence="1" id="KW-0812">Transmembrane</keyword>
<evidence type="ECO:0000256" key="1">
    <source>
        <dbReference type="SAM" id="Phobius"/>
    </source>
</evidence>
<evidence type="ECO:0000313" key="3">
    <source>
        <dbReference type="EMBL" id="MTW18640.1"/>
    </source>
</evidence>
<reference evidence="3 4" key="1">
    <citation type="submission" date="2019-11" db="EMBL/GenBank/DDBJ databases">
        <title>Whole-genome sequence of Rhodoplanes serenus DSM 18633, type strain.</title>
        <authorList>
            <person name="Kyndt J.A."/>
            <person name="Meyer T.E."/>
        </authorList>
    </citation>
    <scope>NUCLEOTIDE SEQUENCE [LARGE SCALE GENOMIC DNA]</scope>
    <source>
        <strain evidence="3 4">DSM 18633</strain>
    </source>
</reference>